<dbReference type="EC" id="2.4.1.-" evidence="12"/>
<evidence type="ECO:0000256" key="1">
    <source>
        <dbReference type="ARBA" id="ARBA00004477"/>
    </source>
</evidence>
<keyword evidence="6 12" id="KW-0812">Transmembrane</keyword>
<dbReference type="AlphaFoldDB" id="A0A2G5B615"/>
<feature type="transmembrane region" description="Helical" evidence="12">
    <location>
        <begin position="120"/>
        <end position="139"/>
    </location>
</feature>
<dbReference type="GO" id="GO:0052917">
    <property type="term" value="F:dol-P-Man:Man(7)GlcNAc(2)-PP-Dol alpha-1,6-mannosyltransferase activity"/>
    <property type="evidence" value="ECO:0007669"/>
    <property type="project" value="UniProtKB-EC"/>
</dbReference>
<accession>A0A2G5B615</accession>
<comment type="function">
    <text evidence="10">Mannosyltransferase that operates in the biosynthetic pathway of dolichol-linked oligosaccharides, the glycan precursors employed in protein asparagine (N)-glycosylation. The assembly of dolichol-linked oligosaccharides begins on the cytosolic side of the endoplasmic reticulum membrane and finishes in its lumen. The sequential addition of sugars to dolichol pyrophosphate produces dolichol-linked oligosaccharides containing fourteen sugars, including two GlcNAcs, nine mannoses and three glucoses. Once assembled, the oligosaccharide is transferred from the lipid to nascent proteins by oligosaccharyltransferases. In the lumen of the endoplasmic reticulum, adds the eighth mannose residue in an alpha-1,6 linkage onto Man(7)GlcNAc(2)-PP-dolichol to produce Man(8)GlcNAc(2)-PP-dolichol.</text>
</comment>
<keyword evidence="9 12" id="KW-0472">Membrane</keyword>
<dbReference type="GO" id="GO:0005789">
    <property type="term" value="C:endoplasmic reticulum membrane"/>
    <property type="evidence" value="ECO:0007669"/>
    <property type="project" value="UniProtKB-SubCell"/>
</dbReference>
<evidence type="ECO:0000256" key="3">
    <source>
        <dbReference type="ARBA" id="ARBA00007063"/>
    </source>
</evidence>
<evidence type="ECO:0000256" key="7">
    <source>
        <dbReference type="ARBA" id="ARBA00022824"/>
    </source>
</evidence>
<name>A0A2G5B615_COERN</name>
<dbReference type="OrthoDB" id="19039at2759"/>
<sequence length="351" mass="39440">MALVPVLLAQKHWLRCMCLKSRSARQSSYQIMAALLIFTCVVLRFDITVFAVAMFVSCARNSTWRAVGMTAVALVASVLLTLLTDSYYWQTRWMWPEFQVFWFNVVQGQSVEWGTSPPHYYLIHAIPRLLLGALPFAVVGMLRDTHAARLVGAYAVAIAVFSANPHKEWRFILPSVPVFNTCAAVGVSRLYQIAFTRRFVPVLATLLVTSSLCIVLIMSYISSLNYPGGYALELLHATDQMSKANVHIDTYSAMTGITRFGQYRQDWTYDKSEGLMPDQYQSFTHLLTSHPEQHTSQGFKIIDSQSGYVGLKAAPIRDILGALVSGQFALLIQKAPLVWIMRRADVLDEKQ</sequence>
<evidence type="ECO:0000313" key="14">
    <source>
        <dbReference type="Proteomes" id="UP000242474"/>
    </source>
</evidence>
<feature type="transmembrane region" description="Helical" evidence="12">
    <location>
        <begin position="67"/>
        <end position="89"/>
    </location>
</feature>
<dbReference type="GO" id="GO:0006487">
    <property type="term" value="P:protein N-linked glycosylation"/>
    <property type="evidence" value="ECO:0007669"/>
    <property type="project" value="TreeGrafter"/>
</dbReference>
<comment type="pathway">
    <text evidence="2">Protein modification; protein glycosylation.</text>
</comment>
<feature type="transmembrane region" description="Helical" evidence="12">
    <location>
        <begin position="199"/>
        <end position="221"/>
    </location>
</feature>
<dbReference type="UniPathway" id="UPA00378"/>
<feature type="transmembrane region" description="Helical" evidence="12">
    <location>
        <begin position="31"/>
        <end position="55"/>
    </location>
</feature>
<evidence type="ECO:0000313" key="13">
    <source>
        <dbReference type="EMBL" id="PIA14439.1"/>
    </source>
</evidence>
<evidence type="ECO:0000256" key="11">
    <source>
        <dbReference type="ARBA" id="ARBA00048899"/>
    </source>
</evidence>
<evidence type="ECO:0000256" key="8">
    <source>
        <dbReference type="ARBA" id="ARBA00022989"/>
    </source>
</evidence>
<evidence type="ECO:0000256" key="4">
    <source>
        <dbReference type="ARBA" id="ARBA00022676"/>
    </source>
</evidence>
<keyword evidence="14" id="KW-1185">Reference proteome</keyword>
<dbReference type="Proteomes" id="UP000242474">
    <property type="component" value="Unassembled WGS sequence"/>
</dbReference>
<keyword evidence="5" id="KW-0808">Transferase</keyword>
<protein>
    <recommendedName>
        <fullName evidence="12">Mannosyltransferase</fullName>
        <ecNumber evidence="12">2.4.1.-</ecNumber>
    </recommendedName>
</protein>
<gene>
    <name evidence="13" type="ORF">COEREDRAFT_82719</name>
</gene>
<reference evidence="13 14" key="1">
    <citation type="journal article" date="2015" name="Genome Biol. Evol.">
        <title>Phylogenomic analyses indicate that early fungi evolved digesting cell walls of algal ancestors of land plants.</title>
        <authorList>
            <person name="Chang Y."/>
            <person name="Wang S."/>
            <person name="Sekimoto S."/>
            <person name="Aerts A.L."/>
            <person name="Choi C."/>
            <person name="Clum A."/>
            <person name="LaButti K.M."/>
            <person name="Lindquist E.A."/>
            <person name="Yee Ngan C."/>
            <person name="Ohm R.A."/>
            <person name="Salamov A.A."/>
            <person name="Grigoriev I.V."/>
            <person name="Spatafora J.W."/>
            <person name="Berbee M.L."/>
        </authorList>
    </citation>
    <scope>NUCLEOTIDE SEQUENCE [LARGE SCALE GENOMIC DNA]</scope>
    <source>
        <strain evidence="13 14">NRRL 1564</strain>
    </source>
</reference>
<keyword evidence="4 12" id="KW-0328">Glycosyltransferase</keyword>
<dbReference type="EMBL" id="KZ303517">
    <property type="protein sequence ID" value="PIA14439.1"/>
    <property type="molecule type" value="Genomic_DNA"/>
</dbReference>
<dbReference type="PANTHER" id="PTHR22760:SF1">
    <property type="entry name" value="DOL-P-MAN:MAN(7)GLCNAC(2)-PP-DOL ALPHA-1,6-MANNOSYLTRANSFERASE"/>
    <property type="match status" value="1"/>
</dbReference>
<keyword evidence="7 12" id="KW-0256">Endoplasmic reticulum</keyword>
<dbReference type="Pfam" id="PF03901">
    <property type="entry name" value="Glyco_transf_22"/>
    <property type="match status" value="1"/>
</dbReference>
<proteinExistence type="inferred from homology"/>
<keyword evidence="8 12" id="KW-1133">Transmembrane helix</keyword>
<organism evidence="13 14">
    <name type="scientific">Coemansia reversa (strain ATCC 12441 / NRRL 1564)</name>
    <dbReference type="NCBI Taxonomy" id="763665"/>
    <lineage>
        <taxon>Eukaryota</taxon>
        <taxon>Fungi</taxon>
        <taxon>Fungi incertae sedis</taxon>
        <taxon>Zoopagomycota</taxon>
        <taxon>Kickxellomycotina</taxon>
        <taxon>Kickxellomycetes</taxon>
        <taxon>Kickxellales</taxon>
        <taxon>Kickxellaceae</taxon>
        <taxon>Coemansia</taxon>
    </lineage>
</organism>
<evidence type="ECO:0000256" key="9">
    <source>
        <dbReference type="ARBA" id="ARBA00023136"/>
    </source>
</evidence>
<evidence type="ECO:0000256" key="6">
    <source>
        <dbReference type="ARBA" id="ARBA00022692"/>
    </source>
</evidence>
<comment type="similarity">
    <text evidence="3 12">Belongs to the glycosyltransferase 22 family.</text>
</comment>
<evidence type="ECO:0000256" key="10">
    <source>
        <dbReference type="ARBA" id="ARBA00044721"/>
    </source>
</evidence>
<evidence type="ECO:0000256" key="5">
    <source>
        <dbReference type="ARBA" id="ARBA00022679"/>
    </source>
</evidence>
<comment type="caution">
    <text evidence="12">Lacks conserved residue(s) required for the propagation of feature annotation.</text>
</comment>
<evidence type="ECO:0000256" key="2">
    <source>
        <dbReference type="ARBA" id="ARBA00004922"/>
    </source>
</evidence>
<dbReference type="STRING" id="763665.A0A2G5B615"/>
<dbReference type="InterPro" id="IPR005599">
    <property type="entry name" value="GPI_mannosylTrfase"/>
</dbReference>
<comment type="subcellular location">
    <subcellularLocation>
        <location evidence="1 12">Endoplasmic reticulum membrane</location>
        <topology evidence="1 12">Multi-pass membrane protein</topology>
    </subcellularLocation>
</comment>
<evidence type="ECO:0000256" key="12">
    <source>
        <dbReference type="RuleBase" id="RU363075"/>
    </source>
</evidence>
<comment type="catalytic activity">
    <reaction evidence="11">
        <text>an alpha-D-Man-(1-&gt;2)-alpha-D-Man-(1-&gt;2)-alpha-D-Man-(1-&gt;3)-[alpha-D-Man-(1-&gt;2)-alpha-D-Man-(1-&gt;3)-alpha-D-Man-(1-&gt;6)]-beta-D-Man-(1-&gt;4)-beta-D-GlcNAc-(1-&gt;4)-alpha-D-GlcNAc-diphospho-di-trans,poly-cis-dolichol + a di-trans,poly-cis-dolichyl beta-D-mannosyl phosphate = an alpha-D-Man-(1-&gt;2)-alpha-D-Man-(1-&gt;2)-alpha-D-Man-(1-&gt;3)-[alpha-D-Man-(1-&gt;2)-alpha-D-Man-(1-&gt;3)-[alpha-D-Man-(1-&gt;6)]-alpha-D-Man-(1-&gt;6)]-beta-D-Man-(1-&gt;4)-beta-D-GlcNAc-(1-&gt;4)-alpha-D-GlcNAc-diphospho-di-trans,poly-cis-dolichol + a di-trans,poly-cis-dolichyl phosphate + H(+)</text>
        <dbReference type="Rhea" id="RHEA:29535"/>
        <dbReference type="Rhea" id="RHEA-COMP:19498"/>
        <dbReference type="Rhea" id="RHEA-COMP:19501"/>
        <dbReference type="Rhea" id="RHEA-COMP:19518"/>
        <dbReference type="Rhea" id="RHEA-COMP:19519"/>
        <dbReference type="ChEBI" id="CHEBI:15378"/>
        <dbReference type="ChEBI" id="CHEBI:57683"/>
        <dbReference type="ChEBI" id="CHEBI:58211"/>
        <dbReference type="ChEBI" id="CHEBI:132517"/>
        <dbReference type="ChEBI" id="CHEBI:132519"/>
        <dbReference type="EC" id="2.4.1.260"/>
    </reaction>
    <physiologicalReaction direction="left-to-right" evidence="11">
        <dbReference type="Rhea" id="RHEA:29536"/>
    </physiologicalReaction>
</comment>
<dbReference type="PANTHER" id="PTHR22760">
    <property type="entry name" value="GLYCOSYLTRANSFERASE"/>
    <property type="match status" value="1"/>
</dbReference>